<feature type="compositionally biased region" description="Polar residues" evidence="1">
    <location>
        <begin position="85"/>
        <end position="100"/>
    </location>
</feature>
<evidence type="ECO:0000256" key="1">
    <source>
        <dbReference type="SAM" id="MobiDB-lite"/>
    </source>
</evidence>
<dbReference type="OrthoDB" id="4159995at2759"/>
<reference evidence="2 3" key="1">
    <citation type="submission" date="2015-06" db="EMBL/GenBank/DDBJ databases">
        <title>Draft genome of the ant-associated black yeast Phialophora attae CBS 131958.</title>
        <authorList>
            <person name="Moreno L.F."/>
            <person name="Stielow B.J."/>
            <person name="de Hoog S."/>
            <person name="Vicente V.A."/>
            <person name="Weiss V.A."/>
            <person name="de Vries M."/>
            <person name="Cruz L.M."/>
            <person name="Souza E.M."/>
        </authorList>
    </citation>
    <scope>NUCLEOTIDE SEQUENCE [LARGE SCALE GENOMIC DNA]</scope>
    <source>
        <strain evidence="2 3">CBS 131958</strain>
    </source>
</reference>
<name>A0A0N1H9V5_9EURO</name>
<gene>
    <name evidence="2" type="ORF">AB675_8721</name>
</gene>
<dbReference type="GeneID" id="28741072"/>
<dbReference type="RefSeq" id="XP_018004498.1">
    <property type="nucleotide sequence ID" value="XM_018149192.1"/>
</dbReference>
<keyword evidence="3" id="KW-1185">Reference proteome</keyword>
<feature type="region of interest" description="Disordered" evidence="1">
    <location>
        <begin position="83"/>
        <end position="120"/>
    </location>
</feature>
<accession>A0A0N1H9V5</accession>
<evidence type="ECO:0000313" key="2">
    <source>
        <dbReference type="EMBL" id="KPI44535.1"/>
    </source>
</evidence>
<protein>
    <submittedName>
        <fullName evidence="2">Uncharacterized protein</fullName>
    </submittedName>
</protein>
<feature type="region of interest" description="Disordered" evidence="1">
    <location>
        <begin position="1"/>
        <end position="64"/>
    </location>
</feature>
<sequence length="551" mass="61011">MTKKQLVLAFVPQKAGTDPSKPDDRKFINTHLSRRAADRRRQGKPKLTKSESSVSEDAKALSKAPKLQISRVVPKYVARPLSGELTDQSANTPTTDSSPGVLTDASGDGSNETEAAKDTVMPTVPITSHTDGNYDPFVSTSIPITSQVHELLVFNSSMFTPWAIGIEKGDDKHGSFANKFAQASQQAMAEPGTGYANLARLAVAAAAVTGNPRLEILAARFKMLAYASLRESMAASGSNPNLALLKQVFSVVSMEMTARQDDNSALHTRNLGQLARGYGQSVILDRRTPTDLDVRDFHRFNTSPSHHVCCQTASRVPRFWPTPLPDGFEAASINPHLLGRTREMRFIHDLCQALQYAPQFLDDALMEAFGYRAALSCCNLIDSYNDGLDQIRDSKSPTDDLYQLYSESSIGIVGAYAVRTVTNHEPIDVERRAYTQLYKIYGTHGPVLAHLREAYHFCKSSDGLVRHARLWLWLLWVTSLAERASIFPDDTAERVVEGYFHQAFVGHATVTMGLRAWEEIEAVTARFLRIQPHRATSRMYFEMAFPAAKAR</sequence>
<comment type="caution">
    <text evidence="2">The sequence shown here is derived from an EMBL/GenBank/DDBJ whole genome shotgun (WGS) entry which is preliminary data.</text>
</comment>
<evidence type="ECO:0000313" key="3">
    <source>
        <dbReference type="Proteomes" id="UP000038010"/>
    </source>
</evidence>
<dbReference type="AlphaFoldDB" id="A0A0N1H9V5"/>
<dbReference type="VEuPathDB" id="FungiDB:AB675_8721"/>
<dbReference type="EMBL" id="LFJN01000003">
    <property type="protein sequence ID" value="KPI44535.1"/>
    <property type="molecule type" value="Genomic_DNA"/>
</dbReference>
<dbReference type="Proteomes" id="UP000038010">
    <property type="component" value="Unassembled WGS sequence"/>
</dbReference>
<organism evidence="2 3">
    <name type="scientific">Cyphellophora attinorum</name>
    <dbReference type="NCBI Taxonomy" id="1664694"/>
    <lineage>
        <taxon>Eukaryota</taxon>
        <taxon>Fungi</taxon>
        <taxon>Dikarya</taxon>
        <taxon>Ascomycota</taxon>
        <taxon>Pezizomycotina</taxon>
        <taxon>Eurotiomycetes</taxon>
        <taxon>Chaetothyriomycetidae</taxon>
        <taxon>Chaetothyriales</taxon>
        <taxon>Cyphellophoraceae</taxon>
        <taxon>Cyphellophora</taxon>
    </lineage>
</organism>
<proteinExistence type="predicted"/>